<sequence>MKFLLSSAIILLCLAVAKLIMHIMGGSFPAPLLAMVILLVLLLSGLVKEQHIKPCATPILNIMPIFFIPAGVGFIEHLGLIKSQWPFLVSIVIFIPLSSLLLISSVIAYFKGRENND</sequence>
<keyword evidence="2" id="KW-1003">Cell membrane</keyword>
<feature type="transmembrane region" description="Helical" evidence="6">
    <location>
        <begin position="59"/>
        <end position="81"/>
    </location>
</feature>
<dbReference type="AlphaFoldDB" id="A0A1Q2GZD3"/>
<evidence type="ECO:0000256" key="6">
    <source>
        <dbReference type="SAM" id="Phobius"/>
    </source>
</evidence>
<comment type="subcellular location">
    <subcellularLocation>
        <location evidence="1">Cell membrane</location>
        <topology evidence="1">Multi-pass membrane protein</topology>
    </subcellularLocation>
</comment>
<evidence type="ECO:0000256" key="3">
    <source>
        <dbReference type="ARBA" id="ARBA00022692"/>
    </source>
</evidence>
<evidence type="ECO:0000256" key="5">
    <source>
        <dbReference type="ARBA" id="ARBA00023136"/>
    </source>
</evidence>
<keyword evidence="3 6" id="KW-0812">Transmembrane</keyword>
<gene>
    <name evidence="7" type="ORF">B0W48_12040</name>
</gene>
<feature type="transmembrane region" description="Helical" evidence="6">
    <location>
        <begin position="87"/>
        <end position="110"/>
    </location>
</feature>
<evidence type="ECO:0000313" key="7">
    <source>
        <dbReference type="EMBL" id="AQQ00463.1"/>
    </source>
</evidence>
<evidence type="ECO:0000256" key="2">
    <source>
        <dbReference type="ARBA" id="ARBA00022475"/>
    </source>
</evidence>
<dbReference type="PANTHER" id="PTHR33931:SF2">
    <property type="entry name" value="HOLIN-LIKE PROTEIN CIDA"/>
    <property type="match status" value="1"/>
</dbReference>
<name>A0A1Q2GZD3_9GAMM</name>
<accession>A0A1Q2GZD3</accession>
<dbReference type="STRING" id="247523.B0W48_12040"/>
<feature type="transmembrane region" description="Helical" evidence="6">
    <location>
        <begin position="27"/>
        <end position="47"/>
    </location>
</feature>
<dbReference type="InterPro" id="IPR005538">
    <property type="entry name" value="LrgA/CidA"/>
</dbReference>
<dbReference type="Proteomes" id="UP000188243">
    <property type="component" value="Chromosome"/>
</dbReference>
<dbReference type="EMBL" id="CP019628">
    <property type="protein sequence ID" value="AQQ00463.1"/>
    <property type="molecule type" value="Genomic_DNA"/>
</dbReference>
<protein>
    <submittedName>
        <fullName evidence="7">CidA/LrgA family protein</fullName>
    </submittedName>
</protein>
<evidence type="ECO:0000256" key="4">
    <source>
        <dbReference type="ARBA" id="ARBA00022989"/>
    </source>
</evidence>
<dbReference type="GO" id="GO:0005886">
    <property type="term" value="C:plasma membrane"/>
    <property type="evidence" value="ECO:0007669"/>
    <property type="project" value="UniProtKB-SubCell"/>
</dbReference>
<reference evidence="7 8" key="1">
    <citation type="submission" date="2017-02" db="EMBL/GenBank/DDBJ databases">
        <title>Complete genome sequence of the cold-active Pseudoalteromonas aliena strain EH1 isolated from Arctic seawater.</title>
        <authorList>
            <person name="Kim E."/>
            <person name="Heo E."/>
            <person name="Kim H."/>
            <person name="Kim D."/>
        </authorList>
    </citation>
    <scope>NUCLEOTIDE SEQUENCE [LARGE SCALE GENOMIC DNA]</scope>
    <source>
        <strain evidence="7 8">EH1</strain>
    </source>
</reference>
<dbReference type="RefSeq" id="WP_077537151.1">
    <property type="nucleotide sequence ID" value="NZ_CANLYY010000018.1"/>
</dbReference>
<dbReference type="KEGG" id="paln:B0W48_12040"/>
<keyword evidence="5 6" id="KW-0472">Membrane</keyword>
<evidence type="ECO:0000256" key="1">
    <source>
        <dbReference type="ARBA" id="ARBA00004651"/>
    </source>
</evidence>
<keyword evidence="4 6" id="KW-1133">Transmembrane helix</keyword>
<organism evidence="7 8">
    <name type="scientific">Pseudoalteromonas aliena</name>
    <dbReference type="NCBI Taxonomy" id="247523"/>
    <lineage>
        <taxon>Bacteria</taxon>
        <taxon>Pseudomonadati</taxon>
        <taxon>Pseudomonadota</taxon>
        <taxon>Gammaproteobacteria</taxon>
        <taxon>Alteromonadales</taxon>
        <taxon>Pseudoalteromonadaceae</taxon>
        <taxon>Pseudoalteromonas</taxon>
    </lineage>
</organism>
<evidence type="ECO:0000313" key="8">
    <source>
        <dbReference type="Proteomes" id="UP000188243"/>
    </source>
</evidence>
<proteinExistence type="predicted"/>
<dbReference type="Pfam" id="PF03788">
    <property type="entry name" value="LrgA"/>
    <property type="match status" value="1"/>
</dbReference>
<dbReference type="PANTHER" id="PTHR33931">
    <property type="entry name" value="HOLIN-LIKE PROTEIN CIDA-RELATED"/>
    <property type="match status" value="1"/>
</dbReference>